<dbReference type="EMBL" id="BNJJ01000002">
    <property type="protein sequence ID" value="GHO82777.1"/>
    <property type="molecule type" value="Genomic_DNA"/>
</dbReference>
<evidence type="ECO:0000256" key="3">
    <source>
        <dbReference type="ARBA" id="ARBA00004887"/>
    </source>
</evidence>
<keyword evidence="6" id="KW-0686">Riboflavin biosynthesis</keyword>
<keyword evidence="8" id="KW-0677">Repeat</keyword>
<organism evidence="12 13">
    <name type="scientific">Dictyobacter formicarum</name>
    <dbReference type="NCBI Taxonomy" id="2778368"/>
    <lineage>
        <taxon>Bacteria</taxon>
        <taxon>Bacillati</taxon>
        <taxon>Chloroflexota</taxon>
        <taxon>Ktedonobacteria</taxon>
        <taxon>Ktedonobacterales</taxon>
        <taxon>Dictyobacteraceae</taxon>
        <taxon>Dictyobacter</taxon>
    </lineage>
</organism>
<dbReference type="NCBIfam" id="TIGR00187">
    <property type="entry name" value="ribE"/>
    <property type="match status" value="1"/>
</dbReference>
<dbReference type="PANTHER" id="PTHR21098:SF12">
    <property type="entry name" value="RIBOFLAVIN SYNTHASE"/>
    <property type="match status" value="1"/>
</dbReference>
<dbReference type="PIRSF" id="PIRSF000498">
    <property type="entry name" value="Riboflavin_syn_A"/>
    <property type="match status" value="1"/>
</dbReference>
<evidence type="ECO:0000256" key="1">
    <source>
        <dbReference type="ARBA" id="ARBA00000968"/>
    </source>
</evidence>
<dbReference type="Proteomes" id="UP000635565">
    <property type="component" value="Unassembled WGS sequence"/>
</dbReference>
<comment type="pathway">
    <text evidence="3">Cofactor biosynthesis; riboflavin biosynthesis; riboflavin from 2-hydroxy-3-oxobutyl phosphate and 5-amino-6-(D-ribitylamino)uracil: step 2/2.</text>
</comment>
<evidence type="ECO:0000256" key="5">
    <source>
        <dbReference type="ARBA" id="ARBA00013950"/>
    </source>
</evidence>
<dbReference type="InterPro" id="IPR017938">
    <property type="entry name" value="Riboflavin_synthase-like_b-brl"/>
</dbReference>
<dbReference type="InterPro" id="IPR026017">
    <property type="entry name" value="Lumazine-bd_dom"/>
</dbReference>
<name>A0ABQ3VA72_9CHLR</name>
<accession>A0ABQ3VA72</accession>
<dbReference type="Pfam" id="PF00677">
    <property type="entry name" value="Lum_binding"/>
    <property type="match status" value="2"/>
</dbReference>
<evidence type="ECO:0000256" key="9">
    <source>
        <dbReference type="NCBIfam" id="TIGR00187"/>
    </source>
</evidence>
<reference evidence="12 13" key="1">
    <citation type="journal article" date="2021" name="Int. J. Syst. Evol. Microbiol.">
        <title>Reticulibacter mediterranei gen. nov., sp. nov., within the new family Reticulibacteraceae fam. nov., and Ktedonospora formicarum gen. nov., sp. nov., Ktedonobacter robiniae sp. nov., Dictyobacter formicarum sp. nov. and Dictyobacter arantiisoli sp. nov., belonging to the class Ktedonobacteria.</title>
        <authorList>
            <person name="Yabe S."/>
            <person name="Zheng Y."/>
            <person name="Wang C.M."/>
            <person name="Sakai Y."/>
            <person name="Abe K."/>
            <person name="Yokota A."/>
            <person name="Donadio S."/>
            <person name="Cavaletti L."/>
            <person name="Monciardini P."/>
        </authorList>
    </citation>
    <scope>NUCLEOTIDE SEQUENCE [LARGE SCALE GENOMIC DNA]</scope>
    <source>
        <strain evidence="12 13">SOSP1-9</strain>
    </source>
</reference>
<keyword evidence="13" id="KW-1185">Reference proteome</keyword>
<evidence type="ECO:0000256" key="6">
    <source>
        <dbReference type="ARBA" id="ARBA00022619"/>
    </source>
</evidence>
<keyword evidence="7" id="KW-0808">Transferase</keyword>
<protein>
    <recommendedName>
        <fullName evidence="5 9">Riboflavin synthase</fullName>
        <ecNumber evidence="4 9">2.5.1.9</ecNumber>
    </recommendedName>
</protein>
<evidence type="ECO:0000313" key="13">
    <source>
        <dbReference type="Proteomes" id="UP000635565"/>
    </source>
</evidence>
<comment type="catalytic activity">
    <reaction evidence="1">
        <text>2 6,7-dimethyl-8-(1-D-ribityl)lumazine + H(+) = 5-amino-6-(D-ribitylamino)uracil + riboflavin</text>
        <dbReference type="Rhea" id="RHEA:20772"/>
        <dbReference type="ChEBI" id="CHEBI:15378"/>
        <dbReference type="ChEBI" id="CHEBI:15934"/>
        <dbReference type="ChEBI" id="CHEBI:57986"/>
        <dbReference type="ChEBI" id="CHEBI:58201"/>
        <dbReference type="EC" id="2.5.1.9"/>
    </reaction>
</comment>
<evidence type="ECO:0000256" key="7">
    <source>
        <dbReference type="ARBA" id="ARBA00022679"/>
    </source>
</evidence>
<feature type="repeat" description="Lumazine-binding" evidence="10">
    <location>
        <begin position="93"/>
        <end position="189"/>
    </location>
</feature>
<feature type="domain" description="Lumazine-binding" evidence="11">
    <location>
        <begin position="1"/>
        <end position="92"/>
    </location>
</feature>
<dbReference type="Gene3D" id="2.40.30.20">
    <property type="match status" value="2"/>
</dbReference>
<evidence type="ECO:0000259" key="11">
    <source>
        <dbReference type="PROSITE" id="PS51177"/>
    </source>
</evidence>
<dbReference type="PANTHER" id="PTHR21098">
    <property type="entry name" value="RIBOFLAVIN SYNTHASE ALPHA CHAIN"/>
    <property type="match status" value="1"/>
</dbReference>
<evidence type="ECO:0000256" key="4">
    <source>
        <dbReference type="ARBA" id="ARBA00012827"/>
    </source>
</evidence>
<dbReference type="InterPro" id="IPR001783">
    <property type="entry name" value="Lumazine-bd"/>
</dbReference>
<evidence type="ECO:0000256" key="8">
    <source>
        <dbReference type="ARBA" id="ARBA00022737"/>
    </source>
</evidence>
<dbReference type="CDD" id="cd00402">
    <property type="entry name" value="Riboflavin_synthase_like"/>
    <property type="match status" value="1"/>
</dbReference>
<evidence type="ECO:0000256" key="2">
    <source>
        <dbReference type="ARBA" id="ARBA00002803"/>
    </source>
</evidence>
<dbReference type="NCBIfam" id="NF006767">
    <property type="entry name" value="PRK09289.1"/>
    <property type="match status" value="1"/>
</dbReference>
<feature type="repeat" description="Lumazine-binding" evidence="10">
    <location>
        <begin position="1"/>
        <end position="92"/>
    </location>
</feature>
<sequence>MFTGIVEEQGILQQCIETGLLISARHILQDVAEKDSIAVDGICLTVTELGTDWFRVDTMPETIRRTRLASLHPGDHLNLERSLLANGRMGGHMVQGHVEACAPILSTREDGIGLDVVIALPHDLRSYIIPKGFVALNGVSLTVVDVWADRFSISLIPYTREHTNLGQAVEGMLLNLETDIVGRYVARFFQSAQFNQ</sequence>
<dbReference type="RefSeq" id="WP_201360419.1">
    <property type="nucleotide sequence ID" value="NZ_BNJJ01000002.1"/>
</dbReference>
<feature type="domain" description="Lumazine-binding" evidence="11">
    <location>
        <begin position="93"/>
        <end position="189"/>
    </location>
</feature>
<comment type="caution">
    <text evidence="12">The sequence shown here is derived from an EMBL/GenBank/DDBJ whole genome shotgun (WGS) entry which is preliminary data.</text>
</comment>
<evidence type="ECO:0000313" key="12">
    <source>
        <dbReference type="EMBL" id="GHO82777.1"/>
    </source>
</evidence>
<comment type="function">
    <text evidence="2">Catalyzes the dismutation of two molecules of 6,7-dimethyl-8-ribityllumazine, resulting in the formation of riboflavin and 5-amino-6-(D-ribitylamino)uracil.</text>
</comment>
<proteinExistence type="predicted"/>
<dbReference type="InterPro" id="IPR023366">
    <property type="entry name" value="ATP_synth_asu-like_sf"/>
</dbReference>
<dbReference type="SUPFAM" id="SSF63380">
    <property type="entry name" value="Riboflavin synthase domain-like"/>
    <property type="match status" value="2"/>
</dbReference>
<gene>
    <name evidence="12" type="ORF">KSZ_07830</name>
</gene>
<dbReference type="PROSITE" id="PS51177">
    <property type="entry name" value="LUMAZINE_BIND"/>
    <property type="match status" value="2"/>
</dbReference>
<dbReference type="EC" id="2.5.1.9" evidence="4 9"/>
<evidence type="ECO:0000256" key="10">
    <source>
        <dbReference type="PROSITE-ProRule" id="PRU00524"/>
    </source>
</evidence>